<keyword evidence="2" id="KW-1185">Reference proteome</keyword>
<sequence>MIKSKSRLTSRASSLLDINLLGRDYQRLRWQPDISFVLASSMFTADRESTTPFRPWVLSSANKVEYPVINLYRSQYVESTEVLYYIIIEFVLRLATSRLISLLPSSWLQFIVRSAFPAWPSLKHTVVASAH</sequence>
<gene>
    <name evidence="1" type="ORF">Pmar_PMAR007761</name>
</gene>
<dbReference type="AlphaFoldDB" id="C5KYS5"/>
<organism evidence="2">
    <name type="scientific">Perkinsus marinus (strain ATCC 50983 / TXsc)</name>
    <dbReference type="NCBI Taxonomy" id="423536"/>
    <lineage>
        <taxon>Eukaryota</taxon>
        <taxon>Sar</taxon>
        <taxon>Alveolata</taxon>
        <taxon>Perkinsozoa</taxon>
        <taxon>Perkinsea</taxon>
        <taxon>Perkinsida</taxon>
        <taxon>Perkinsidae</taxon>
        <taxon>Perkinsus</taxon>
    </lineage>
</organism>
<dbReference type="RefSeq" id="XP_002778558.1">
    <property type="nucleotide sequence ID" value="XM_002778512.1"/>
</dbReference>
<name>C5KYS5_PERM5</name>
<evidence type="ECO:0000313" key="1">
    <source>
        <dbReference type="EMBL" id="EER10353.1"/>
    </source>
</evidence>
<dbReference type="GeneID" id="9038109"/>
<evidence type="ECO:0000313" key="2">
    <source>
        <dbReference type="Proteomes" id="UP000007800"/>
    </source>
</evidence>
<proteinExistence type="predicted"/>
<reference evidence="1 2" key="1">
    <citation type="submission" date="2008-07" db="EMBL/GenBank/DDBJ databases">
        <authorList>
            <person name="El-Sayed N."/>
            <person name="Caler E."/>
            <person name="Inman J."/>
            <person name="Amedeo P."/>
            <person name="Hass B."/>
            <person name="Wortman J."/>
        </authorList>
    </citation>
    <scope>NUCLEOTIDE SEQUENCE [LARGE SCALE GENOMIC DNA]</scope>
    <source>
        <strain evidence="2">ATCC 50983 / TXsc</strain>
    </source>
</reference>
<dbReference type="Proteomes" id="UP000007800">
    <property type="component" value="Unassembled WGS sequence"/>
</dbReference>
<dbReference type="EMBL" id="GG677534">
    <property type="protein sequence ID" value="EER10353.1"/>
    <property type="molecule type" value="Genomic_DNA"/>
</dbReference>
<protein>
    <submittedName>
        <fullName evidence="1">Uncharacterized protein</fullName>
    </submittedName>
</protein>
<dbReference type="InParanoid" id="C5KYS5"/>
<accession>C5KYS5</accession>